<dbReference type="KEGG" id="err:DVR09_15565"/>
<dbReference type="RefSeq" id="WP_115418184.1">
    <property type="nucleotide sequence ID" value="NZ_CP031358.1"/>
</dbReference>
<reference evidence="1 2" key="1">
    <citation type="submission" date="2018-07" db="EMBL/GenBank/DDBJ databases">
        <title>Genome sequence of Erythrobacter strain YH-07, an antagonistic bacterium isolated from Yellow Sea.</title>
        <authorList>
            <person name="Tang T."/>
            <person name="Liu Q."/>
            <person name="Sun X."/>
        </authorList>
    </citation>
    <scope>NUCLEOTIDE SEQUENCE [LARGE SCALE GENOMIC DNA]</scope>
    <source>
        <strain evidence="1 2">YH-07</strain>
        <plasmid evidence="1 2">unnamed</plasmid>
    </source>
</reference>
<evidence type="ECO:0000313" key="1">
    <source>
        <dbReference type="EMBL" id="AXK43871.1"/>
    </source>
</evidence>
<dbReference type="AlphaFoldDB" id="A0A345YIW9"/>
<protein>
    <submittedName>
        <fullName evidence="1">Uncharacterized protein</fullName>
    </submittedName>
</protein>
<organism evidence="1 2">
    <name type="scientific">Erythrobacter aureus</name>
    <dbReference type="NCBI Taxonomy" id="2182384"/>
    <lineage>
        <taxon>Bacteria</taxon>
        <taxon>Pseudomonadati</taxon>
        <taxon>Pseudomonadota</taxon>
        <taxon>Alphaproteobacteria</taxon>
        <taxon>Sphingomonadales</taxon>
        <taxon>Erythrobacteraceae</taxon>
        <taxon>Erythrobacter/Porphyrobacter group</taxon>
        <taxon>Erythrobacter</taxon>
    </lineage>
</organism>
<accession>A0A345YIW9</accession>
<keyword evidence="1" id="KW-0614">Plasmid</keyword>
<evidence type="ECO:0000313" key="2">
    <source>
        <dbReference type="Proteomes" id="UP000254508"/>
    </source>
</evidence>
<proteinExistence type="predicted"/>
<gene>
    <name evidence="1" type="ORF">DVR09_15565</name>
</gene>
<sequence length="281" mass="31985">MAKTAPNPFLYLHGIDEFNLEVYRQRLSEMFATVNDERTEEGFVDGSDEAFYRQPLKDEIDPGSGDTVPVYRELRVSIVEMDGIFAPVLRCKMVHSNAISDYVVHEVIPEGVKFDVSDFDHVLDVIERWQDFTSRAFTAEGHIGQAYLDEVSRKETKAFRVLNALVHAYIEFSEDEKFTVCVNQRKPYAASEFHQIVGGHRFDFLSPETKAAIDKLFPPVVKLHFSASESIMHYWLGPLDEDDCIVEPETLPKDAALSHILKGLADLPLPHLLEEPELVED</sequence>
<geneLocation type="plasmid" evidence="1 2">
    <name>unnamed</name>
</geneLocation>
<keyword evidence="2" id="KW-1185">Reference proteome</keyword>
<dbReference type="EMBL" id="CP031358">
    <property type="protein sequence ID" value="AXK43871.1"/>
    <property type="molecule type" value="Genomic_DNA"/>
</dbReference>
<dbReference type="Proteomes" id="UP000254508">
    <property type="component" value="Plasmid unnamed"/>
</dbReference>
<dbReference type="OrthoDB" id="9852469at2"/>
<name>A0A345YIW9_9SPHN</name>